<evidence type="ECO:0000256" key="1">
    <source>
        <dbReference type="SAM" id="MobiDB-lite"/>
    </source>
</evidence>
<protein>
    <submittedName>
        <fullName evidence="2">SseB family protein</fullName>
    </submittedName>
</protein>
<accession>A0A652L526</accession>
<gene>
    <name evidence="2" type="ORF">EAO74_09905</name>
</gene>
<name>A0A652L526_9ACTN</name>
<proteinExistence type="predicted"/>
<sequence length="253" mass="26292">MEADMSKEIRESEKAFRASGVGGLEGVAAKREAAGSWRYAFDQAYDPDSVVPAHAIMGAWPVGPDGTPGEFLPNPGYRPSTLQGEVAEADVAPTDPVDVAMYAVATGREPEIVLLEALREATVYLPAREDGELTGYQDGEGNVYAAVLTHPVHGSLTTPQLLPVSFRELLGLLPEGTAIRINPDSAVTTTMSSTELTGLLDAADGEGAPQEPARPAGHATGETETSPPPASAPDVSVSALPGIPRKGGDPGRR</sequence>
<evidence type="ECO:0000313" key="2">
    <source>
        <dbReference type="EMBL" id="TXS31185.1"/>
    </source>
</evidence>
<feature type="region of interest" description="Disordered" evidence="1">
    <location>
        <begin position="202"/>
        <end position="253"/>
    </location>
</feature>
<comment type="caution">
    <text evidence="2">The sequence shown here is derived from an EMBL/GenBank/DDBJ whole genome shotgun (WGS) entry which is preliminary data.</text>
</comment>
<dbReference type="NCBIfam" id="NF033532">
    <property type="entry name" value="lone7para_assoc"/>
    <property type="match status" value="1"/>
</dbReference>
<dbReference type="InterPro" id="IPR047659">
    <property type="entry name" value="T7SS_assoc"/>
</dbReference>
<dbReference type="AlphaFoldDB" id="A0A652L526"/>
<organism evidence="2">
    <name type="scientific">Streptomyces sp. gb1(2016)</name>
    <dbReference type="NCBI Taxonomy" id="1828321"/>
    <lineage>
        <taxon>Bacteria</taxon>
        <taxon>Bacillati</taxon>
        <taxon>Actinomycetota</taxon>
        <taxon>Actinomycetes</taxon>
        <taxon>Kitasatosporales</taxon>
        <taxon>Streptomycetaceae</taxon>
        <taxon>Streptomyces</taxon>
    </lineage>
</organism>
<dbReference type="EMBL" id="RDBM01000034">
    <property type="protein sequence ID" value="TXS31185.1"/>
    <property type="molecule type" value="Genomic_DNA"/>
</dbReference>
<reference evidence="2" key="1">
    <citation type="submission" date="2018-10" db="EMBL/GenBank/DDBJ databases">
        <authorList>
            <person name="Hariharan J."/>
            <person name="Choudoir M.J."/>
            <person name="Diebold P."/>
            <person name="Panke-Buisse K."/>
            <person name="Campbell A.N."/>
            <person name="Buckley D.H."/>
        </authorList>
    </citation>
    <scope>NUCLEOTIDE SEQUENCE</scope>
    <source>
        <strain evidence="2">Gb1</strain>
    </source>
</reference>